<gene>
    <name evidence="2" type="ORF">UO65_3870</name>
</gene>
<dbReference type="PROSITE" id="PS50943">
    <property type="entry name" value="HTH_CROC1"/>
    <property type="match status" value="1"/>
</dbReference>
<organism evidence="2 3">
    <name type="scientific">Actinokineospora spheciospongiae</name>
    <dbReference type="NCBI Taxonomy" id="909613"/>
    <lineage>
        <taxon>Bacteria</taxon>
        <taxon>Bacillati</taxon>
        <taxon>Actinomycetota</taxon>
        <taxon>Actinomycetes</taxon>
        <taxon>Pseudonocardiales</taxon>
        <taxon>Pseudonocardiaceae</taxon>
        <taxon>Actinokineospora</taxon>
    </lineage>
</organism>
<dbReference type="CDD" id="cd00093">
    <property type="entry name" value="HTH_XRE"/>
    <property type="match status" value="1"/>
</dbReference>
<dbReference type="Proteomes" id="UP000019277">
    <property type="component" value="Unassembled WGS sequence"/>
</dbReference>
<reference evidence="2 3" key="1">
    <citation type="journal article" date="2014" name="Genome Announc.">
        <title>Draft Genome Sequence of the Antitrypanosomally Active Sponge-Associated Bacterium Actinokineospora sp. Strain EG49.</title>
        <authorList>
            <person name="Harjes J."/>
            <person name="Ryu T."/>
            <person name="Abdelmohsen U.R."/>
            <person name="Moitinho-Silva L."/>
            <person name="Horn H."/>
            <person name="Ravasi T."/>
            <person name="Hentschel U."/>
        </authorList>
    </citation>
    <scope>NUCLEOTIDE SEQUENCE [LARGE SCALE GENOMIC DNA]</scope>
    <source>
        <strain evidence="2 3">EG49</strain>
    </source>
</reference>
<name>W7IVM6_9PSEU</name>
<dbReference type="RefSeq" id="WP_084175863.1">
    <property type="nucleotide sequence ID" value="NZ_AYXG01000142.1"/>
</dbReference>
<sequence length="394" mass="42711">MSDHNVAHNIKMGRAARRWTQPRFASLIDFSVSTVRKVEQGVMPPSPGFIAKAAKVLEVFPEQLQGIPFLDTINQDGPLVGMVDLRAILAEGNYVRAEEPDPLPQMVAELDHVKTLYRNDRGRQALAALPQLIRKFYGALRDASTDTGRGRIFSHLAACFVTAECLCRRFGFMHLAAPALDRLEWAAEQADDPLYAAKAKFQRCRILMYLDSIDIGLALAEQGVDLVAGDDEPALAVRGYGHLCGAIAAARGRRPDVARDHITEARELATRVAGESDAYGTLFGAANVEIHACAVELEAGDPGKAALRGMALTLPPTIAPPRAGHHWQDTARAFLLVGNPAKALESLGRARQAAPQQTRLHPGVRETLRGIAVAERRATDSLANFAGWVGVRSL</sequence>
<dbReference type="Pfam" id="PF01381">
    <property type="entry name" value="HTH_3"/>
    <property type="match status" value="1"/>
</dbReference>
<dbReference type="SMART" id="SM00530">
    <property type="entry name" value="HTH_XRE"/>
    <property type="match status" value="1"/>
</dbReference>
<dbReference type="eggNOG" id="COG1396">
    <property type="taxonomic scope" value="Bacteria"/>
</dbReference>
<proteinExistence type="predicted"/>
<dbReference type="OrthoDB" id="3420984at2"/>
<dbReference type="Gene3D" id="1.10.260.40">
    <property type="entry name" value="lambda repressor-like DNA-binding domains"/>
    <property type="match status" value="1"/>
</dbReference>
<evidence type="ECO:0000313" key="2">
    <source>
        <dbReference type="EMBL" id="EWC60817.1"/>
    </source>
</evidence>
<evidence type="ECO:0000259" key="1">
    <source>
        <dbReference type="PROSITE" id="PS50943"/>
    </source>
</evidence>
<dbReference type="EMBL" id="AYXG01000142">
    <property type="protein sequence ID" value="EWC60817.1"/>
    <property type="molecule type" value="Genomic_DNA"/>
</dbReference>
<dbReference type="PATRIC" id="fig|909613.9.peg.3872"/>
<dbReference type="SUPFAM" id="SSF47413">
    <property type="entry name" value="lambda repressor-like DNA-binding domains"/>
    <property type="match status" value="1"/>
</dbReference>
<dbReference type="GO" id="GO:0003677">
    <property type="term" value="F:DNA binding"/>
    <property type="evidence" value="ECO:0007669"/>
    <property type="project" value="InterPro"/>
</dbReference>
<evidence type="ECO:0000313" key="3">
    <source>
        <dbReference type="Proteomes" id="UP000019277"/>
    </source>
</evidence>
<comment type="caution">
    <text evidence="2">The sequence shown here is derived from an EMBL/GenBank/DDBJ whole genome shotgun (WGS) entry which is preliminary data.</text>
</comment>
<feature type="domain" description="HTH cro/C1-type" evidence="1">
    <location>
        <begin position="10"/>
        <end position="64"/>
    </location>
</feature>
<keyword evidence="3" id="KW-1185">Reference proteome</keyword>
<dbReference type="AlphaFoldDB" id="W7IVM6"/>
<dbReference type="InterPro" id="IPR010982">
    <property type="entry name" value="Lambda_DNA-bd_dom_sf"/>
</dbReference>
<accession>W7IVM6</accession>
<protein>
    <submittedName>
        <fullName evidence="2">Putative transcriptional regulator</fullName>
    </submittedName>
</protein>
<dbReference type="InterPro" id="IPR001387">
    <property type="entry name" value="Cro/C1-type_HTH"/>
</dbReference>
<dbReference type="STRING" id="909613.UO65_3870"/>